<dbReference type="RefSeq" id="WP_283345682.1">
    <property type="nucleotide sequence ID" value="NZ_JASHIF010000018.1"/>
</dbReference>
<feature type="domain" description="Alpha fucosidase A-like C-terminal" evidence="3">
    <location>
        <begin position="701"/>
        <end position="778"/>
    </location>
</feature>
<evidence type="ECO:0000259" key="4">
    <source>
        <dbReference type="Pfam" id="PF22124"/>
    </source>
</evidence>
<dbReference type="PIRSF" id="PIRSF007663">
    <property type="entry name" value="UCP007663"/>
    <property type="match status" value="1"/>
</dbReference>
<comment type="caution">
    <text evidence="5">The sequence shown here is derived from an EMBL/GenBank/DDBJ whole genome shotgun (WGS) entry which is preliminary data.</text>
</comment>
<keyword evidence="1" id="KW-0732">Signal</keyword>
<dbReference type="PANTHER" id="PTHR31084:SF0">
    <property type="entry name" value="ALPHA-L-FUCOSIDASE 2"/>
    <property type="match status" value="1"/>
</dbReference>
<evidence type="ECO:0000313" key="5">
    <source>
        <dbReference type="EMBL" id="MDI9861191.1"/>
    </source>
</evidence>
<dbReference type="InterPro" id="IPR012341">
    <property type="entry name" value="6hp_glycosidase-like_sf"/>
</dbReference>
<keyword evidence="5" id="KW-0378">Hydrolase</keyword>
<keyword evidence="6" id="KW-1185">Reference proteome</keyword>
<evidence type="ECO:0000313" key="6">
    <source>
        <dbReference type="Proteomes" id="UP001236507"/>
    </source>
</evidence>
<dbReference type="InterPro" id="IPR027414">
    <property type="entry name" value="GH95_N_dom"/>
</dbReference>
<dbReference type="InterPro" id="IPR016518">
    <property type="entry name" value="Alpha-L-fucosidase"/>
</dbReference>
<proteinExistence type="predicted"/>
<dbReference type="PANTHER" id="PTHR31084">
    <property type="entry name" value="ALPHA-L-FUCOSIDASE 2"/>
    <property type="match status" value="1"/>
</dbReference>
<organism evidence="5 6">
    <name type="scientific">Flectobacillus roseus</name>
    <dbReference type="NCBI Taxonomy" id="502259"/>
    <lineage>
        <taxon>Bacteria</taxon>
        <taxon>Pseudomonadati</taxon>
        <taxon>Bacteroidota</taxon>
        <taxon>Cytophagia</taxon>
        <taxon>Cytophagales</taxon>
        <taxon>Flectobacillaceae</taxon>
        <taxon>Flectobacillus</taxon>
    </lineage>
</organism>
<dbReference type="SUPFAM" id="SSF48208">
    <property type="entry name" value="Six-hairpin glycosidases"/>
    <property type="match status" value="1"/>
</dbReference>
<sequence>MNLKTFAVKALFLSTFSTLVFSQNPQKDYRLWYKQPATSWNEALPIGNGKLAAMVFGNPATEHLQLNEETVWSGQPHNNVVESHGETIPTLRKLLFEKRYAEAQELSKQKMVAPQNGMSYQPSGDVYLRFKGHDNPQNYSRDLNISKATSTVNYEIEGVRYKRTAIASLSENVIAVHCEASKAKSLNFSVSLNSAHQIKQVLVKNGLLVLTGTPAEQEKLASKVNYEVDVKVVTKDGNIAFSDSTIDVKSASEATIYIAIGTNFKNYKDLSANPHDVAIASLNRGLKKKFSLLLQEHVKNYQKYFNRVSLDLGKSNLDHLPTNERLQQFNTQFDPEFIALYFQFGRYLTIAGSQPNGQPTTLQGKWNDRVKPAWDSKYTININTEMNYWPSEPTNLSELGEPLFKMLKELAVTGQESAQKIYHARGWMAHHNTDIWRITGPVDGGFYGMWPMGGAWLSRHLWEHYLYTGDKKFLQEIYPILKGASTFYVDAMQKEPEHGWMVVSPSMSPENTYKDPIGGSAGLSYGTTMDNQIVFELLTHTIQASKVLGQDKVFADTLQNIRKLIPPMQIGQYGQLQEWIKDWDKPDDKHRHISHLYGLYPANQISPYRNPELFSAANQTLLSRGDISTGWSMGWKVNFWARMKDGNHAYTLIKNQLTLVSPKVQSGQGGGTYPNLFDAHPPFQIDGNFGCTAGVAEMLLQSHDGSIELLPALPSDWKEGSIKGLKARGGFTVDITWKNQKVTKLVIHSQLGGNCRLRLDSETKPNNTALKQAQGENQNTFYQVEKVATPLVNPNAKVNPPVLKDTQLWDFSTQAGKTYVLSF</sequence>
<dbReference type="Pfam" id="PF22124">
    <property type="entry name" value="Glyco_hydro_95_cat"/>
    <property type="match status" value="1"/>
</dbReference>
<accession>A0ABT6YDB1</accession>
<evidence type="ECO:0000259" key="3">
    <source>
        <dbReference type="Pfam" id="PF21307"/>
    </source>
</evidence>
<feature type="domain" description="Glycosyl hydrolase family 95 catalytic" evidence="4">
    <location>
        <begin position="291"/>
        <end position="699"/>
    </location>
</feature>
<evidence type="ECO:0000256" key="1">
    <source>
        <dbReference type="SAM" id="SignalP"/>
    </source>
</evidence>
<dbReference type="Pfam" id="PF21307">
    <property type="entry name" value="Glyco_hydro_95_C"/>
    <property type="match status" value="1"/>
</dbReference>
<dbReference type="Proteomes" id="UP001236507">
    <property type="component" value="Unassembled WGS sequence"/>
</dbReference>
<dbReference type="EMBL" id="JASHIF010000018">
    <property type="protein sequence ID" value="MDI9861191.1"/>
    <property type="molecule type" value="Genomic_DNA"/>
</dbReference>
<protein>
    <submittedName>
        <fullName evidence="5">Glycoside hydrolase N-terminal domain-containing protein</fullName>
    </submittedName>
</protein>
<dbReference type="Gene3D" id="1.50.10.10">
    <property type="match status" value="1"/>
</dbReference>
<feature type="domain" description="Glycosyl hydrolase family 95 N-terminal" evidence="2">
    <location>
        <begin position="31"/>
        <end position="267"/>
    </location>
</feature>
<name>A0ABT6YDB1_9BACT</name>
<dbReference type="GO" id="GO:0016787">
    <property type="term" value="F:hydrolase activity"/>
    <property type="evidence" value="ECO:0007669"/>
    <property type="project" value="UniProtKB-KW"/>
</dbReference>
<gene>
    <name evidence="5" type="ORF">QM524_18380</name>
</gene>
<dbReference type="Gene3D" id="2.70.98.50">
    <property type="entry name" value="putative glycoside hydrolase family protein from bacillus halodurans"/>
    <property type="match status" value="1"/>
</dbReference>
<feature type="chain" id="PRO_5046744039" evidence="1">
    <location>
        <begin position="23"/>
        <end position="823"/>
    </location>
</feature>
<dbReference type="Pfam" id="PF14498">
    <property type="entry name" value="Glyco_hyd_65N_2"/>
    <property type="match status" value="1"/>
</dbReference>
<evidence type="ECO:0000259" key="2">
    <source>
        <dbReference type="Pfam" id="PF14498"/>
    </source>
</evidence>
<dbReference type="InterPro" id="IPR054363">
    <property type="entry name" value="GH95_cat"/>
</dbReference>
<reference evidence="5 6" key="1">
    <citation type="submission" date="2023-05" db="EMBL/GenBank/DDBJ databases">
        <title>Novel species of genus Flectobacillus isolated from stream in China.</title>
        <authorList>
            <person name="Lu H."/>
        </authorList>
    </citation>
    <scope>NUCLEOTIDE SEQUENCE [LARGE SCALE GENOMIC DNA]</scope>
    <source>
        <strain evidence="5 6">KCTC 42575</strain>
    </source>
</reference>
<dbReference type="InterPro" id="IPR049053">
    <property type="entry name" value="AFCA-like_C"/>
</dbReference>
<dbReference type="InterPro" id="IPR008928">
    <property type="entry name" value="6-hairpin_glycosidase_sf"/>
</dbReference>
<feature type="signal peptide" evidence="1">
    <location>
        <begin position="1"/>
        <end position="22"/>
    </location>
</feature>